<sequence>MSEIKEKILSILKETVSIDSFSATENENRVSEYLYDYMKSMKYFEDNPNLFGNFKIEDDYLGRRISYGMVRGKSNKTVVLMNHHDVVGIDDYGSIKEYAFDIERLPEKIREININTEALEDLNSGEWIFGRGAADMKGGLAIQLAYLERYSEMEEREGNILFISVPDEESYSTGMRGAVKLLSRLKEEFELEYSFLIDCEPNFKVNGKHVVSLGTAGKCMPVILAQGQKSHICRCFDGLNPIGVLGEIFSRTELSLEFSDELDGEITVPPTWNYFKDMKVEYDVSIPIRACGYFSVISFYTSPDEILEKLKRISNDSFKAYVNKMKMIYSEYKCRNMHCSEREIEFKPEVLSFEELMNIASEKDKEGFGRFYGKLYDEISEKIVKNEINYPQATIRIMDEVMNFTGISYPVIVLGFAPPYYPALNSRKISGKGHIIDECYNLIRDYAHDNFNYDLNYENYTVGLSDCSYCAVDRAFDYDSFSLNTPMWGKLYSIDFEGIEKLNIPSIIFGPWSKDYHQATERVNRESLTVIVPKLIDEIVNYIFKNK</sequence>
<gene>
    <name evidence="1" type="ORF">HZF24_07645</name>
</gene>
<dbReference type="InterPro" id="IPR050072">
    <property type="entry name" value="Peptidase_M20A"/>
</dbReference>
<protein>
    <submittedName>
        <fullName evidence="1">M20/M25/M40 family metallo-hydrolase</fullName>
    </submittedName>
</protein>
<proteinExistence type="predicted"/>
<reference evidence="1" key="1">
    <citation type="submission" date="2020-07" db="EMBL/GenBank/DDBJ databases">
        <title>Genomic analysis of a strain of Sedimentibacter Hydroxybenzoicus DSM7310.</title>
        <authorList>
            <person name="Ma S."/>
        </authorList>
    </citation>
    <scope>NUCLEOTIDE SEQUENCE</scope>
    <source>
        <strain evidence="1">DSM 7310</strain>
    </source>
</reference>
<dbReference type="EMBL" id="JACBNQ010000006">
    <property type="protein sequence ID" value="NYB74014.1"/>
    <property type="molecule type" value="Genomic_DNA"/>
</dbReference>
<organism evidence="1 2">
    <name type="scientific">Sedimentibacter hydroxybenzoicus DSM 7310</name>
    <dbReference type="NCBI Taxonomy" id="1123245"/>
    <lineage>
        <taxon>Bacteria</taxon>
        <taxon>Bacillati</taxon>
        <taxon>Bacillota</taxon>
        <taxon>Tissierellia</taxon>
        <taxon>Sedimentibacter</taxon>
    </lineage>
</organism>
<evidence type="ECO:0000313" key="1">
    <source>
        <dbReference type="EMBL" id="NYB74014.1"/>
    </source>
</evidence>
<comment type="caution">
    <text evidence="1">The sequence shown here is derived from an EMBL/GenBank/DDBJ whole genome shotgun (WGS) entry which is preliminary data.</text>
</comment>
<dbReference type="AlphaFoldDB" id="A0A974BIW0"/>
<keyword evidence="2" id="KW-1185">Reference proteome</keyword>
<dbReference type="PANTHER" id="PTHR43808:SF27">
    <property type="entry name" value="PROTEIN ROCB"/>
    <property type="match status" value="1"/>
</dbReference>
<evidence type="ECO:0000313" key="2">
    <source>
        <dbReference type="Proteomes" id="UP000611629"/>
    </source>
</evidence>
<dbReference type="RefSeq" id="WP_179237708.1">
    <property type="nucleotide sequence ID" value="NZ_JACBNQ010000006.1"/>
</dbReference>
<dbReference type="Proteomes" id="UP000611629">
    <property type="component" value="Unassembled WGS sequence"/>
</dbReference>
<dbReference type="PIRSF" id="PIRSF010386">
    <property type="entry name" value="RocB"/>
    <property type="match status" value="1"/>
</dbReference>
<dbReference type="GO" id="GO:0016787">
    <property type="term" value="F:hydrolase activity"/>
    <property type="evidence" value="ECO:0007669"/>
    <property type="project" value="InterPro"/>
</dbReference>
<accession>A0A974BIW0</accession>
<name>A0A974BIW0_SEDHY</name>
<dbReference type="Pfam" id="PF01546">
    <property type="entry name" value="Peptidase_M20"/>
    <property type="match status" value="1"/>
</dbReference>
<dbReference type="PANTHER" id="PTHR43808">
    <property type="entry name" value="ACETYLORNITHINE DEACETYLASE"/>
    <property type="match status" value="1"/>
</dbReference>
<dbReference type="SUPFAM" id="SSF53187">
    <property type="entry name" value="Zn-dependent exopeptidases"/>
    <property type="match status" value="1"/>
</dbReference>
<dbReference type="Gene3D" id="3.40.630.10">
    <property type="entry name" value="Zn peptidases"/>
    <property type="match status" value="1"/>
</dbReference>
<dbReference type="InterPro" id="IPR002933">
    <property type="entry name" value="Peptidase_M20"/>
</dbReference>
<dbReference type="InterPro" id="IPR012166">
    <property type="entry name" value="Uncharacterised_RocB"/>
</dbReference>